<comment type="caution">
    <text evidence="1">The sequence shown here is derived from an EMBL/GenBank/DDBJ whole genome shotgun (WGS) entry which is preliminary data.</text>
</comment>
<keyword evidence="2" id="KW-1185">Reference proteome</keyword>
<reference evidence="2" key="2">
    <citation type="journal article" date="2017" name="J. Anim. Genet.">
        <title>Multiple reference genome sequences of hot pepper reveal the massive evolution of plant disease resistance genes by retroduplication.</title>
        <authorList>
            <person name="Kim S."/>
            <person name="Park J."/>
            <person name="Yeom S.-I."/>
            <person name="Kim Y.-M."/>
            <person name="Seo E."/>
            <person name="Kim K.-T."/>
            <person name="Kim M.-S."/>
            <person name="Lee J.M."/>
            <person name="Cheong K."/>
            <person name="Shin H.-S."/>
            <person name="Kim S.-B."/>
            <person name="Han K."/>
            <person name="Lee J."/>
            <person name="Park M."/>
            <person name="Lee H.-A."/>
            <person name="Lee H.-Y."/>
            <person name="Lee Y."/>
            <person name="Oh S."/>
            <person name="Lee J.H."/>
            <person name="Choi E."/>
            <person name="Choi E."/>
            <person name="Lee S.E."/>
            <person name="Jeon J."/>
            <person name="Kim H."/>
            <person name="Choi G."/>
            <person name="Song H."/>
            <person name="Lee J."/>
            <person name="Lee S.-C."/>
            <person name="Kwon J.-K."/>
            <person name="Lee H.-Y."/>
            <person name="Koo N."/>
            <person name="Hong Y."/>
            <person name="Kim R.W."/>
            <person name="Kang W.-H."/>
            <person name="Huh J.H."/>
            <person name="Kang B.-C."/>
            <person name="Yang T.-J."/>
            <person name="Lee Y.-H."/>
            <person name="Bennetzen J.L."/>
            <person name="Choi D."/>
        </authorList>
    </citation>
    <scope>NUCLEOTIDE SEQUENCE [LARGE SCALE GENOMIC DNA]</scope>
    <source>
        <strain evidence="2">cv. PBC81</strain>
    </source>
</reference>
<accession>A0A2G2WV41</accession>
<dbReference type="EMBL" id="MLFT02000005">
    <property type="protein sequence ID" value="PHT49061.1"/>
    <property type="molecule type" value="Genomic_DNA"/>
</dbReference>
<reference evidence="1 2" key="1">
    <citation type="journal article" date="2017" name="Genome Biol.">
        <title>New reference genome sequences of hot pepper reveal the massive evolution of plant disease-resistance genes by retroduplication.</title>
        <authorList>
            <person name="Kim S."/>
            <person name="Park J."/>
            <person name="Yeom S.I."/>
            <person name="Kim Y.M."/>
            <person name="Seo E."/>
            <person name="Kim K.T."/>
            <person name="Kim M.S."/>
            <person name="Lee J.M."/>
            <person name="Cheong K."/>
            <person name="Shin H.S."/>
            <person name="Kim S.B."/>
            <person name="Han K."/>
            <person name="Lee J."/>
            <person name="Park M."/>
            <person name="Lee H.A."/>
            <person name="Lee H.Y."/>
            <person name="Lee Y."/>
            <person name="Oh S."/>
            <person name="Lee J.H."/>
            <person name="Choi E."/>
            <person name="Choi E."/>
            <person name="Lee S.E."/>
            <person name="Jeon J."/>
            <person name="Kim H."/>
            <person name="Choi G."/>
            <person name="Song H."/>
            <person name="Lee J."/>
            <person name="Lee S.C."/>
            <person name="Kwon J.K."/>
            <person name="Lee H.Y."/>
            <person name="Koo N."/>
            <person name="Hong Y."/>
            <person name="Kim R.W."/>
            <person name="Kang W.H."/>
            <person name="Huh J.H."/>
            <person name="Kang B.C."/>
            <person name="Yang T.J."/>
            <person name="Lee Y.H."/>
            <person name="Bennetzen J.L."/>
            <person name="Choi D."/>
        </authorList>
    </citation>
    <scope>NUCLEOTIDE SEQUENCE [LARGE SCALE GENOMIC DNA]</scope>
    <source>
        <strain evidence="2">cv. PBC81</strain>
    </source>
</reference>
<proteinExistence type="predicted"/>
<evidence type="ECO:0000313" key="2">
    <source>
        <dbReference type="Proteomes" id="UP000224567"/>
    </source>
</evidence>
<dbReference type="Proteomes" id="UP000224567">
    <property type="component" value="Unassembled WGS sequence"/>
</dbReference>
<organism evidence="1 2">
    <name type="scientific">Capsicum baccatum</name>
    <name type="common">Peruvian pepper</name>
    <dbReference type="NCBI Taxonomy" id="33114"/>
    <lineage>
        <taxon>Eukaryota</taxon>
        <taxon>Viridiplantae</taxon>
        <taxon>Streptophyta</taxon>
        <taxon>Embryophyta</taxon>
        <taxon>Tracheophyta</taxon>
        <taxon>Spermatophyta</taxon>
        <taxon>Magnoliopsida</taxon>
        <taxon>eudicotyledons</taxon>
        <taxon>Gunneridae</taxon>
        <taxon>Pentapetalae</taxon>
        <taxon>asterids</taxon>
        <taxon>lamiids</taxon>
        <taxon>Solanales</taxon>
        <taxon>Solanaceae</taxon>
        <taxon>Solanoideae</taxon>
        <taxon>Capsiceae</taxon>
        <taxon>Capsicum</taxon>
    </lineage>
</organism>
<gene>
    <name evidence="1" type="ORF">CQW23_13269</name>
</gene>
<dbReference type="PANTHER" id="PTHR34947:SF4">
    <property type="entry name" value="TRANSMEMBRANE PROTEIN"/>
    <property type="match status" value="1"/>
</dbReference>
<dbReference type="AlphaFoldDB" id="A0A2G2WV41"/>
<evidence type="ECO:0000313" key="1">
    <source>
        <dbReference type="EMBL" id="PHT49061.1"/>
    </source>
</evidence>
<dbReference type="PANTHER" id="PTHR34947">
    <property type="entry name" value="TRANSMEMBRANE PROTEIN"/>
    <property type="match status" value="1"/>
</dbReference>
<name>A0A2G2WV41_CAPBA</name>
<protein>
    <submittedName>
        <fullName evidence="1">Uncharacterized protein</fullName>
    </submittedName>
</protein>
<sequence>MRGGSVNGWAIRVDCVLLHPPFWQEVVSIARRGALEKLVKLMSCDQEVTGSSFGSSGRNASYDKQEDVLIKSGFYDEQVEVNEEEVEDTTCLLLDKTVKGMQAQESDLCYDMQQVAKADTKSVVEETCLLSNKTVEDIQDQESDLCFDVQQLAKAGTKSVVEGMQSQESDFCFDAQQVAKAGTKSVVKETTCLLSDKMVEGIQVQESDLYYDLQQIKASTKTVVEETTCLLSEKTAEGMQVQESDLCYDLQQVAKAGIKSMVEEEENEDNMSTEELNKKIEEFIRKMKEEIRTENMP</sequence>
<dbReference type="OrthoDB" id="1303733at2759"/>